<dbReference type="NCBIfam" id="TIGR01783">
    <property type="entry name" value="TonB-siderophor"/>
    <property type="match status" value="1"/>
</dbReference>
<evidence type="ECO:0000256" key="11">
    <source>
        <dbReference type="ARBA" id="ARBA00023136"/>
    </source>
</evidence>
<evidence type="ECO:0000256" key="17">
    <source>
        <dbReference type="SAM" id="SignalP"/>
    </source>
</evidence>
<keyword evidence="21" id="KW-1185">Reference proteome</keyword>
<evidence type="ECO:0000313" key="20">
    <source>
        <dbReference type="EMBL" id="MDP8566693.1"/>
    </source>
</evidence>
<accession>A0ABT9JQ77</accession>
<dbReference type="InterPro" id="IPR000531">
    <property type="entry name" value="Beta-barrel_TonB"/>
</dbReference>
<dbReference type="PANTHER" id="PTHR32552">
    <property type="entry name" value="FERRICHROME IRON RECEPTOR-RELATED"/>
    <property type="match status" value="1"/>
</dbReference>
<evidence type="ECO:0000256" key="5">
    <source>
        <dbReference type="ARBA" id="ARBA00022496"/>
    </source>
</evidence>
<name>A0ABT9JQ77_9PROT</name>
<evidence type="ECO:0000256" key="14">
    <source>
        <dbReference type="PROSITE-ProRule" id="PRU01360"/>
    </source>
</evidence>
<dbReference type="InterPro" id="IPR012910">
    <property type="entry name" value="Plug_dom"/>
</dbReference>
<gene>
    <name evidence="20" type="ORF">Q9291_02410</name>
</gene>
<evidence type="ECO:0000256" key="15">
    <source>
        <dbReference type="RuleBase" id="RU003357"/>
    </source>
</evidence>
<keyword evidence="8" id="KW-0408">Iron</keyword>
<feature type="compositionally biased region" description="Polar residues" evidence="16">
    <location>
        <begin position="54"/>
        <end position="67"/>
    </location>
</feature>
<keyword evidence="11 14" id="KW-0472">Membrane</keyword>
<dbReference type="PROSITE" id="PS52016">
    <property type="entry name" value="TONB_DEPENDENT_REC_3"/>
    <property type="match status" value="1"/>
</dbReference>
<feature type="region of interest" description="Disordered" evidence="16">
    <location>
        <begin position="46"/>
        <end position="67"/>
    </location>
</feature>
<reference evidence="21" key="1">
    <citation type="journal article" date="2019" name="Int. J. Syst. Evol. Microbiol.">
        <title>The Global Catalogue of Microorganisms (GCM) 10K type strain sequencing project: providing services to taxonomists for standard genome sequencing and annotation.</title>
        <authorList>
            <consortium name="The Broad Institute Genomics Platform"/>
            <consortium name="The Broad Institute Genome Sequencing Center for Infectious Disease"/>
            <person name="Wu L."/>
            <person name="Ma J."/>
        </authorList>
    </citation>
    <scope>NUCLEOTIDE SEQUENCE [LARGE SCALE GENOMIC DNA]</scope>
    <source>
        <strain evidence="21">VKM B-3159</strain>
    </source>
</reference>
<keyword evidence="4 14" id="KW-1134">Transmembrane beta strand</keyword>
<evidence type="ECO:0000256" key="9">
    <source>
        <dbReference type="ARBA" id="ARBA00023065"/>
    </source>
</evidence>
<evidence type="ECO:0000256" key="7">
    <source>
        <dbReference type="ARBA" id="ARBA00022729"/>
    </source>
</evidence>
<keyword evidence="12 20" id="KW-0675">Receptor</keyword>
<evidence type="ECO:0000256" key="2">
    <source>
        <dbReference type="ARBA" id="ARBA00009810"/>
    </source>
</evidence>
<evidence type="ECO:0000256" key="3">
    <source>
        <dbReference type="ARBA" id="ARBA00022448"/>
    </source>
</evidence>
<keyword evidence="3 14" id="KW-0813">Transport</keyword>
<dbReference type="InterPro" id="IPR037066">
    <property type="entry name" value="Plug_dom_sf"/>
</dbReference>
<feature type="signal peptide" evidence="17">
    <location>
        <begin position="1"/>
        <end position="24"/>
    </location>
</feature>
<evidence type="ECO:0000256" key="1">
    <source>
        <dbReference type="ARBA" id="ARBA00004571"/>
    </source>
</evidence>
<dbReference type="InterPro" id="IPR036942">
    <property type="entry name" value="Beta-barrel_TonB_sf"/>
</dbReference>
<protein>
    <submittedName>
        <fullName evidence="20">TonB-dependent siderophore receptor</fullName>
    </submittedName>
</protein>
<evidence type="ECO:0000256" key="8">
    <source>
        <dbReference type="ARBA" id="ARBA00023004"/>
    </source>
</evidence>
<keyword evidence="7 17" id="KW-0732">Signal</keyword>
<dbReference type="Pfam" id="PF07715">
    <property type="entry name" value="Plug"/>
    <property type="match status" value="1"/>
</dbReference>
<dbReference type="Gene3D" id="2.40.170.20">
    <property type="entry name" value="TonB-dependent receptor, beta-barrel domain"/>
    <property type="match status" value="1"/>
</dbReference>
<evidence type="ECO:0000256" key="6">
    <source>
        <dbReference type="ARBA" id="ARBA00022692"/>
    </source>
</evidence>
<dbReference type="InterPro" id="IPR039426">
    <property type="entry name" value="TonB-dep_rcpt-like"/>
</dbReference>
<dbReference type="Gene3D" id="2.170.130.10">
    <property type="entry name" value="TonB-dependent receptor, plug domain"/>
    <property type="match status" value="1"/>
</dbReference>
<dbReference type="RefSeq" id="WP_306388396.1">
    <property type="nucleotide sequence ID" value="NZ_JAVCAP010000002.1"/>
</dbReference>
<keyword evidence="13 14" id="KW-0998">Cell outer membrane</keyword>
<dbReference type="InterPro" id="IPR010105">
    <property type="entry name" value="TonB_sidphr_rcpt"/>
</dbReference>
<comment type="similarity">
    <text evidence="2 14 15">Belongs to the TonB-dependent receptor family.</text>
</comment>
<keyword evidence="10 15" id="KW-0798">TonB box</keyword>
<keyword evidence="5" id="KW-0410">Iron transport</keyword>
<evidence type="ECO:0000256" key="13">
    <source>
        <dbReference type="ARBA" id="ARBA00023237"/>
    </source>
</evidence>
<feature type="domain" description="TonB-dependent receptor plug" evidence="19">
    <location>
        <begin position="67"/>
        <end position="167"/>
    </location>
</feature>
<comment type="subcellular location">
    <subcellularLocation>
        <location evidence="1 14">Cell outer membrane</location>
        <topology evidence="1 14">Multi-pass membrane protein</topology>
    </subcellularLocation>
</comment>
<dbReference type="Pfam" id="PF00593">
    <property type="entry name" value="TonB_dep_Rec_b-barrel"/>
    <property type="match status" value="1"/>
</dbReference>
<feature type="chain" id="PRO_5045449202" evidence="17">
    <location>
        <begin position="25"/>
        <end position="699"/>
    </location>
</feature>
<organism evidence="20 21">
    <name type="scientific">Methylophilus aquaticus</name>
    <dbReference type="NCBI Taxonomy" id="1971610"/>
    <lineage>
        <taxon>Bacteria</taxon>
        <taxon>Pseudomonadati</taxon>
        <taxon>Pseudomonadota</taxon>
        <taxon>Betaproteobacteria</taxon>
        <taxon>Nitrosomonadales</taxon>
        <taxon>Methylophilaceae</taxon>
        <taxon>Methylophilus</taxon>
    </lineage>
</organism>
<evidence type="ECO:0000259" key="19">
    <source>
        <dbReference type="Pfam" id="PF07715"/>
    </source>
</evidence>
<dbReference type="SUPFAM" id="SSF56935">
    <property type="entry name" value="Porins"/>
    <property type="match status" value="1"/>
</dbReference>
<evidence type="ECO:0000256" key="10">
    <source>
        <dbReference type="ARBA" id="ARBA00023077"/>
    </source>
</evidence>
<keyword evidence="9" id="KW-0406">Ion transport</keyword>
<evidence type="ECO:0000256" key="4">
    <source>
        <dbReference type="ARBA" id="ARBA00022452"/>
    </source>
</evidence>
<evidence type="ECO:0000259" key="18">
    <source>
        <dbReference type="Pfam" id="PF00593"/>
    </source>
</evidence>
<dbReference type="CDD" id="cd01347">
    <property type="entry name" value="ligand_gated_channel"/>
    <property type="match status" value="1"/>
</dbReference>
<evidence type="ECO:0000313" key="21">
    <source>
        <dbReference type="Proteomes" id="UP001225906"/>
    </source>
</evidence>
<comment type="caution">
    <text evidence="20">The sequence shown here is derived from an EMBL/GenBank/DDBJ whole genome shotgun (WGS) entry which is preliminary data.</text>
</comment>
<dbReference type="Proteomes" id="UP001225906">
    <property type="component" value="Unassembled WGS sequence"/>
</dbReference>
<sequence length="699" mass="77364">MSIFRKKTLSLALMLAMPATPLLAEDGRVEEQATLSEVSVKAQKDRKKDRFITQDRTTSVGKSPVSVQDSPQSITVVDVEQAREMGALNIQDALTYAAGAYSGRYGFDTRGDWVSVRGFTPSIFLDGIRTLYGSYNNTRMDIYTLESIEVLKGPSSSLFGQSDLGGIVNAVTKRPKKEAAREVNMQYGMYDRKQLAVDFTGPVTEDGEWLYRFVALKRDSGTQVDHVNDDAVLFMPSITWQPSDKTSITLQYLHHEVDTVVSSQFLPSKGTIQSAPLGRISSSTFVGEPGWDRYDMKRDELSLFVDQALTSQIKLIANIRKTNSSSETREHWASVGAIPDNAGNITRTIHTADRSTHVFATDTRLQGDFKLGETKHLVSLGMDYQDALWTESNYASTTSAFGINLYNPVYGNVDYSKLVGAERDNNKIVQTGFYLSDHIEWGPWVASGAIRRDHATNTLLRFNQALADVDSRNSATTGRLGLMYRFDNGISPYINYSEAFVPNLGTDGAGGVLKATEGEQREAGIKYLSHSGDTSVNFAWFDIEQINRVVQGSTPGGVAQTGAITQGWEVDARQRFGKLDLLANYTHMSAINDVTKFRLSSIAEKIGSAWAQYRFNDHWRAGVGTRYIGDVVGGTANLLEVPSVTLFDAMVGFTYGPWDIRATVRNIADKEYVSWCRGLNQDCGYGERKNAVLSANYKF</sequence>
<evidence type="ECO:0000256" key="16">
    <source>
        <dbReference type="SAM" id="MobiDB-lite"/>
    </source>
</evidence>
<dbReference type="PANTHER" id="PTHR32552:SF68">
    <property type="entry name" value="FERRICHROME OUTER MEMBRANE TRANSPORTER_PHAGE RECEPTOR"/>
    <property type="match status" value="1"/>
</dbReference>
<proteinExistence type="inferred from homology"/>
<feature type="domain" description="TonB-dependent receptor-like beta-barrel" evidence="18">
    <location>
        <begin position="240"/>
        <end position="667"/>
    </location>
</feature>
<dbReference type="EMBL" id="JAVCAP010000002">
    <property type="protein sequence ID" value="MDP8566693.1"/>
    <property type="molecule type" value="Genomic_DNA"/>
</dbReference>
<keyword evidence="6 14" id="KW-0812">Transmembrane</keyword>
<evidence type="ECO:0000256" key="12">
    <source>
        <dbReference type="ARBA" id="ARBA00023170"/>
    </source>
</evidence>